<reference evidence="1 2" key="1">
    <citation type="submission" date="2019-03" db="EMBL/GenBank/DDBJ databases">
        <title>Genomic Encyclopedia of Type Strains, Phase IV (KMG-IV): sequencing the most valuable type-strain genomes for metagenomic binning, comparative biology and taxonomic classification.</title>
        <authorList>
            <person name="Goeker M."/>
        </authorList>
    </citation>
    <scope>NUCLEOTIDE SEQUENCE [LARGE SCALE GENOMIC DNA]</scope>
    <source>
        <strain evidence="1 2">DSM 46831</strain>
    </source>
</reference>
<dbReference type="SUPFAM" id="SSF53335">
    <property type="entry name" value="S-adenosyl-L-methionine-dependent methyltransferases"/>
    <property type="match status" value="1"/>
</dbReference>
<dbReference type="OrthoDB" id="5881184at2"/>
<dbReference type="AlphaFoldDB" id="A0A4R2RN10"/>
<dbReference type="GO" id="GO:0160105">
    <property type="term" value="F:tRNA (adenine(22)-N1)-methyltransferase activity"/>
    <property type="evidence" value="ECO:0007669"/>
    <property type="project" value="InterPro"/>
</dbReference>
<keyword evidence="2" id="KW-1185">Reference proteome</keyword>
<dbReference type="Proteomes" id="UP000294746">
    <property type="component" value="Unassembled WGS sequence"/>
</dbReference>
<evidence type="ECO:0000313" key="2">
    <source>
        <dbReference type="Proteomes" id="UP000294746"/>
    </source>
</evidence>
<dbReference type="Pfam" id="PF04816">
    <property type="entry name" value="TrmK"/>
    <property type="match status" value="1"/>
</dbReference>
<dbReference type="Gene3D" id="3.40.50.150">
    <property type="entry name" value="Vaccinia Virus protein VP39"/>
    <property type="match status" value="1"/>
</dbReference>
<dbReference type="Gene3D" id="1.10.287.1890">
    <property type="match status" value="1"/>
</dbReference>
<comment type="caution">
    <text evidence="1">The sequence shown here is derived from an EMBL/GenBank/DDBJ whole genome shotgun (WGS) entry which is preliminary data.</text>
</comment>
<dbReference type="GO" id="GO:0032259">
    <property type="term" value="P:methylation"/>
    <property type="evidence" value="ECO:0007669"/>
    <property type="project" value="UniProtKB-KW"/>
</dbReference>
<gene>
    <name evidence="1" type="ORF">EDD57_1332</name>
</gene>
<sequence length="251" mass="28349">MEAGNLHTSEPVHLSERLAQIASWILPQSRVADIGGDHGWLLLAVAQKGLLGQGIIGEVNKGPFENAAGRIQAYGLGKRIDVRLGDGLFVLQDEEVDQVVIAGMGGALITSILEAGKTKLTSVKRLVLQPNIGGHRVRQWLVANQWKLVHEEIIYDAEIYYEMIVAERGTEDIYENQPIPRLILERIGPFLWRNRDPLLLAKMREELAQMKKVYGQLSHGQSQQATERRGKLEKEMEIWEQVMRWLSEEQS</sequence>
<dbReference type="PANTHER" id="PTHR38451">
    <property type="entry name" value="TRNA (ADENINE(22)-N(1))-METHYLTRANSFERASE"/>
    <property type="match status" value="1"/>
</dbReference>
<dbReference type="EMBL" id="SLXV01000033">
    <property type="protein sequence ID" value="TCP65410.1"/>
    <property type="molecule type" value="Genomic_DNA"/>
</dbReference>
<organism evidence="1 2">
    <name type="scientific">Baia soyae</name>
    <dbReference type="NCBI Taxonomy" id="1544746"/>
    <lineage>
        <taxon>Bacteria</taxon>
        <taxon>Bacillati</taxon>
        <taxon>Bacillota</taxon>
        <taxon>Bacilli</taxon>
        <taxon>Bacillales</taxon>
        <taxon>Thermoactinomycetaceae</taxon>
        <taxon>Baia</taxon>
    </lineage>
</organism>
<dbReference type="InterPro" id="IPR029063">
    <property type="entry name" value="SAM-dependent_MTases_sf"/>
</dbReference>
<dbReference type="PANTHER" id="PTHR38451:SF1">
    <property type="entry name" value="TRNA (ADENINE(22)-N(1))-METHYLTRANSFERASE"/>
    <property type="match status" value="1"/>
</dbReference>
<evidence type="ECO:0000313" key="1">
    <source>
        <dbReference type="EMBL" id="TCP65410.1"/>
    </source>
</evidence>
<dbReference type="PIRSF" id="PIRSF018637">
    <property type="entry name" value="TrmK"/>
    <property type="match status" value="1"/>
</dbReference>
<keyword evidence="1" id="KW-0808">Transferase</keyword>
<keyword evidence="1" id="KW-0489">Methyltransferase</keyword>
<dbReference type="InterPro" id="IPR006901">
    <property type="entry name" value="TrmK"/>
</dbReference>
<dbReference type="RefSeq" id="WP_131849363.1">
    <property type="nucleotide sequence ID" value="NZ_SLXV01000033.1"/>
</dbReference>
<protein>
    <submittedName>
        <fullName evidence="1">tRNA (Adenine22-N1)-methyltransferase</fullName>
    </submittedName>
</protein>
<accession>A0A4R2RN10</accession>
<proteinExistence type="predicted"/>
<name>A0A4R2RN10_9BACL</name>